<dbReference type="RefSeq" id="WP_084841304.1">
    <property type="nucleotide sequence ID" value="NZ_ARYN01000007.1"/>
</dbReference>
<dbReference type="FunFam" id="2.60.40.1120:FF:000003">
    <property type="entry name" value="Outer membrane protein Omp121"/>
    <property type="match status" value="1"/>
</dbReference>
<comment type="caution">
    <text evidence="15">The sequence shown here is derived from an EMBL/GenBank/DDBJ whole genome shotgun (WGS) entry which is preliminary data.</text>
</comment>
<feature type="domain" description="TonB-dependent receptor-like beta-barrel" evidence="13">
    <location>
        <begin position="464"/>
        <end position="873"/>
    </location>
</feature>
<dbReference type="Gene3D" id="2.60.40.1120">
    <property type="entry name" value="Carboxypeptidase-like, regulatory domain"/>
    <property type="match status" value="1"/>
</dbReference>
<dbReference type="OrthoDB" id="9768177at2"/>
<reference evidence="15 16" key="1">
    <citation type="submission" date="2013-04" db="EMBL/GenBank/DDBJ databases">
        <title>Zunongwangia sp. 22II14-10F7 Genome Sequencing.</title>
        <authorList>
            <person name="Lai Q."/>
            <person name="Shao Z."/>
        </authorList>
    </citation>
    <scope>NUCLEOTIDE SEQUENCE [LARGE SCALE GENOMIC DNA]</scope>
    <source>
        <strain evidence="15 16">22II14-10F7</strain>
    </source>
</reference>
<evidence type="ECO:0000256" key="12">
    <source>
        <dbReference type="SAM" id="SignalP"/>
    </source>
</evidence>
<proteinExistence type="inferred from homology"/>
<dbReference type="InterPro" id="IPR000531">
    <property type="entry name" value="Beta-barrel_TonB"/>
</dbReference>
<dbReference type="InterPro" id="IPR012910">
    <property type="entry name" value="Plug_dom"/>
</dbReference>
<dbReference type="Pfam" id="PF07715">
    <property type="entry name" value="Plug"/>
    <property type="match status" value="1"/>
</dbReference>
<evidence type="ECO:0000313" key="16">
    <source>
        <dbReference type="Proteomes" id="UP000192746"/>
    </source>
</evidence>
<comment type="subcellular location">
    <subcellularLocation>
        <location evidence="1 10">Cell outer membrane</location>
        <topology evidence="1 10">Multi-pass membrane protein</topology>
    </subcellularLocation>
</comment>
<evidence type="ECO:0000256" key="6">
    <source>
        <dbReference type="ARBA" id="ARBA00023077"/>
    </source>
</evidence>
<dbReference type="PANTHER" id="PTHR30069:SF29">
    <property type="entry name" value="HEMOGLOBIN AND HEMOGLOBIN-HAPTOGLOBIN-BINDING PROTEIN 1-RELATED"/>
    <property type="match status" value="1"/>
</dbReference>
<evidence type="ECO:0000256" key="8">
    <source>
        <dbReference type="ARBA" id="ARBA00023170"/>
    </source>
</evidence>
<evidence type="ECO:0000256" key="5">
    <source>
        <dbReference type="ARBA" id="ARBA00022729"/>
    </source>
</evidence>
<name>A0A1Y1T3V9_9FLAO</name>
<dbReference type="InterPro" id="IPR036942">
    <property type="entry name" value="Beta-barrel_TonB_sf"/>
</dbReference>
<keyword evidence="16" id="KW-1185">Reference proteome</keyword>
<dbReference type="InterPro" id="IPR008969">
    <property type="entry name" value="CarboxyPept-like_regulatory"/>
</dbReference>
<evidence type="ECO:0000256" key="9">
    <source>
        <dbReference type="ARBA" id="ARBA00023237"/>
    </source>
</evidence>
<dbReference type="NCBIfam" id="TIGR04057">
    <property type="entry name" value="SusC_RagA_signa"/>
    <property type="match status" value="1"/>
</dbReference>
<dbReference type="InterPro" id="IPR023997">
    <property type="entry name" value="TonB-dep_OMP_SusC/RagA_CS"/>
</dbReference>
<feature type="signal peptide" evidence="12">
    <location>
        <begin position="1"/>
        <end position="22"/>
    </location>
</feature>
<keyword evidence="7 10" id="KW-0472">Membrane</keyword>
<dbReference type="GO" id="GO:0044718">
    <property type="term" value="P:siderophore transmembrane transport"/>
    <property type="evidence" value="ECO:0007669"/>
    <property type="project" value="TreeGrafter"/>
</dbReference>
<dbReference type="Gene3D" id="2.40.170.20">
    <property type="entry name" value="TonB-dependent receptor, beta-barrel domain"/>
    <property type="match status" value="1"/>
</dbReference>
<dbReference type="NCBIfam" id="TIGR04056">
    <property type="entry name" value="OMP_RagA_SusC"/>
    <property type="match status" value="1"/>
</dbReference>
<gene>
    <name evidence="15" type="ORF">IIF7_08695</name>
</gene>
<dbReference type="InterPro" id="IPR037066">
    <property type="entry name" value="Plug_dom_sf"/>
</dbReference>
<organism evidence="15 16">
    <name type="scientific">Zunongwangia atlantica 22II14-10F7</name>
    <dbReference type="NCBI Taxonomy" id="1185767"/>
    <lineage>
        <taxon>Bacteria</taxon>
        <taxon>Pseudomonadati</taxon>
        <taxon>Bacteroidota</taxon>
        <taxon>Flavobacteriia</taxon>
        <taxon>Flavobacteriales</taxon>
        <taxon>Flavobacteriaceae</taxon>
        <taxon>Zunongwangia</taxon>
    </lineage>
</organism>
<dbReference type="Proteomes" id="UP000192746">
    <property type="component" value="Unassembled WGS sequence"/>
</dbReference>
<evidence type="ECO:0000256" key="3">
    <source>
        <dbReference type="ARBA" id="ARBA00022452"/>
    </source>
</evidence>
<dbReference type="Pfam" id="PF13715">
    <property type="entry name" value="CarbopepD_reg_2"/>
    <property type="match status" value="1"/>
</dbReference>
<dbReference type="GO" id="GO:0009279">
    <property type="term" value="C:cell outer membrane"/>
    <property type="evidence" value="ECO:0007669"/>
    <property type="project" value="UniProtKB-SubCell"/>
</dbReference>
<protein>
    <submittedName>
        <fullName evidence="15">TonB-dependent outer membrane receptor</fullName>
    </submittedName>
</protein>
<evidence type="ECO:0000256" key="2">
    <source>
        <dbReference type="ARBA" id="ARBA00022448"/>
    </source>
</evidence>
<dbReference type="EMBL" id="ARYN01000007">
    <property type="protein sequence ID" value="ORL45716.1"/>
    <property type="molecule type" value="Genomic_DNA"/>
</dbReference>
<dbReference type="Pfam" id="PF00593">
    <property type="entry name" value="TonB_dep_Rec_b-barrel"/>
    <property type="match status" value="1"/>
</dbReference>
<dbReference type="InterPro" id="IPR039426">
    <property type="entry name" value="TonB-dep_rcpt-like"/>
</dbReference>
<accession>A0A1Y1T3V9</accession>
<keyword evidence="2 10" id="KW-0813">Transport</keyword>
<dbReference type="SUPFAM" id="SSF49464">
    <property type="entry name" value="Carboxypeptidase regulatory domain-like"/>
    <property type="match status" value="1"/>
</dbReference>
<dbReference type="PANTHER" id="PTHR30069">
    <property type="entry name" value="TONB-DEPENDENT OUTER MEMBRANE RECEPTOR"/>
    <property type="match status" value="1"/>
</dbReference>
<dbReference type="AlphaFoldDB" id="A0A1Y1T3V9"/>
<keyword evidence="9 10" id="KW-0998">Cell outer membrane</keyword>
<evidence type="ECO:0000313" key="15">
    <source>
        <dbReference type="EMBL" id="ORL45716.1"/>
    </source>
</evidence>
<evidence type="ECO:0000256" key="10">
    <source>
        <dbReference type="PROSITE-ProRule" id="PRU01360"/>
    </source>
</evidence>
<evidence type="ECO:0000256" key="7">
    <source>
        <dbReference type="ARBA" id="ARBA00023136"/>
    </source>
</evidence>
<keyword evidence="4 10" id="KW-0812">Transmembrane</keyword>
<evidence type="ECO:0000256" key="4">
    <source>
        <dbReference type="ARBA" id="ARBA00022692"/>
    </source>
</evidence>
<evidence type="ECO:0000256" key="11">
    <source>
        <dbReference type="RuleBase" id="RU003357"/>
    </source>
</evidence>
<dbReference type="InterPro" id="IPR023996">
    <property type="entry name" value="TonB-dep_OMP_SusC/RagA"/>
</dbReference>
<keyword evidence="8 15" id="KW-0675">Receptor</keyword>
<evidence type="ECO:0000256" key="1">
    <source>
        <dbReference type="ARBA" id="ARBA00004571"/>
    </source>
</evidence>
<feature type="chain" id="PRO_5013367745" evidence="12">
    <location>
        <begin position="23"/>
        <end position="1072"/>
    </location>
</feature>
<dbReference type="GO" id="GO:0015344">
    <property type="term" value="F:siderophore uptake transmembrane transporter activity"/>
    <property type="evidence" value="ECO:0007669"/>
    <property type="project" value="TreeGrafter"/>
</dbReference>
<dbReference type="PROSITE" id="PS52016">
    <property type="entry name" value="TONB_DEPENDENT_REC_3"/>
    <property type="match status" value="1"/>
</dbReference>
<evidence type="ECO:0000259" key="14">
    <source>
        <dbReference type="Pfam" id="PF07715"/>
    </source>
</evidence>
<feature type="domain" description="TonB-dependent receptor plug" evidence="14">
    <location>
        <begin position="116"/>
        <end position="241"/>
    </location>
</feature>
<dbReference type="Gene3D" id="2.170.130.10">
    <property type="entry name" value="TonB-dependent receptor, plug domain"/>
    <property type="match status" value="1"/>
</dbReference>
<keyword evidence="6 11" id="KW-0798">TonB box</keyword>
<sequence length="1072" mass="117651">MKTNLSSILTLLLVLVAHISFAQEKTVSGNVTDEDGIPLPGVTVLVKGTNTGTQTDFDGNYSITASNGDILAFSFIGMETIEFTVTNNDNIDVTLKTDSAQLDEVVVTALGIEREKKSLGYATQEVAGNEVSDVPQANFVNSLQGKVSGLQVKPSGTMGGSSNTVIRGYSSLTGSNQALYVVDGIIIDNSNNNTSDQQGGRGGYDYGNAATDINPADIKSINVLKGAAASALYGSRASNGAIIIETKKGQKQKGIGVSINSTIMVSEVNDNTLPKYQKQYGAGYGPFYSSSDGFFNTADVNGDGVIDETTPFTEDASFGAAFDPNRMIYQWNSIYPQLDTYQQATPWTAGENDPNSFWKTGTTAINSFAIDGGGETNTFRLSVTNFDQDGNLPNSSIKRNTVKFSASQDIVENLTASTNITYIKTDGKGRYGTGYDSENPMQQFRQWWQTNIDLKEQERAYFATRQNITWNPNGINNLSPIYSDNPYWTRYENFQTDTRNRYLGSFNLNYEISDVFSVLGRFTFDTYDELREERRNVGSSGVSGYTRYNNRQAEYNYDLILNFNKDLGEDFNIDGNIGWNLRRQEWNNIFASTNGGLRVPGLYALSNTSSPLLAPDEYAADKLVDGIYARASVGYKNTYYLEGTIRRDRSSTLPSDNNTYYYPSISGNIILSSLIDVDWLNFTKLRANYAEVGADTDPYRIAQYYSLLNPYGDAAMASNISSINNANLKPERSKAYEFGLEADFFKRRLGFDVTYYNSTTEDLITPVDISNATGFSTTVRNAGSLENKGWEVQLRGTPIQTENFTWNITANWTRNRSEVIELDESLNNLPLASLQGGITIDASPGQPYGAIRGTDYIYDDAGNRIVGADGYYLTSDTNNEIIGNVQPDWIGGIQNTFKYKNLSLSFLVDAQKGGDIFSLDTWYGMATGLYPETAGNNDLGNPKRNYLSNGGGVVLPGVTESGQPNTTRIPFQNSNDSPYGYTNDANAGHVYDASFVKLREVNLTYNFGEKIIGSTPLTNASISLIGRNLWIIHKEMPYSDPEAGLSSGNVQGYQSGAYPGLREVGASLKLNF</sequence>
<keyword evidence="5 12" id="KW-0732">Signal</keyword>
<comment type="similarity">
    <text evidence="10 11">Belongs to the TonB-dependent receptor family.</text>
</comment>
<dbReference type="STRING" id="1185767.IIF7_08695"/>
<keyword evidence="3 10" id="KW-1134">Transmembrane beta strand</keyword>
<dbReference type="SUPFAM" id="SSF56935">
    <property type="entry name" value="Porins"/>
    <property type="match status" value="1"/>
</dbReference>
<evidence type="ECO:0000259" key="13">
    <source>
        <dbReference type="Pfam" id="PF00593"/>
    </source>
</evidence>